<dbReference type="Ensembl" id="ENSCCNT00000034566.1">
    <property type="protein sequence ID" value="ENSCCNP00000027294.1"/>
    <property type="gene ID" value="ENSCCNG00000026419.1"/>
</dbReference>
<accession>A0A8C0XKM4</accession>
<dbReference type="GO" id="GO:0005096">
    <property type="term" value="F:GTPase activator activity"/>
    <property type="evidence" value="ECO:0007669"/>
    <property type="project" value="TreeGrafter"/>
</dbReference>
<reference evidence="1" key="1">
    <citation type="submission" date="2023-09" db="UniProtKB">
        <authorList>
            <consortium name="Ensembl"/>
        </authorList>
    </citation>
    <scope>IDENTIFICATION</scope>
</reference>
<dbReference type="AlphaFoldDB" id="A0A8C0XKM4"/>
<evidence type="ECO:0000313" key="1">
    <source>
        <dbReference type="Ensembl" id="ENSCCNP00000027294.1"/>
    </source>
</evidence>
<proteinExistence type="predicted"/>
<sequence>MHALPGDRLLGSIGYINEAIDEGDPFKTLETLMLPTAKIRDVDPGHALHYQDVLYRAKSQKLRDTESVSKVLWLDEIQQAIDEANTHQDRANQYFGSICKEHLVFIALA</sequence>
<dbReference type="GO" id="GO:0005938">
    <property type="term" value="C:cell cortex"/>
    <property type="evidence" value="ECO:0007669"/>
    <property type="project" value="TreeGrafter"/>
</dbReference>
<dbReference type="PANTHER" id="PTHR14149:SF12">
    <property type="entry name" value="RAS GTPASE-ACTIVATING-LIKE PROTEIN IQGAP2"/>
    <property type="match status" value="1"/>
</dbReference>
<protein>
    <submittedName>
        <fullName evidence="1">Uncharacterized protein</fullName>
    </submittedName>
</protein>
<dbReference type="GO" id="GO:0051015">
    <property type="term" value="F:actin filament binding"/>
    <property type="evidence" value="ECO:0007669"/>
    <property type="project" value="TreeGrafter"/>
</dbReference>
<dbReference type="GO" id="GO:0005516">
    <property type="term" value="F:calmodulin binding"/>
    <property type="evidence" value="ECO:0007669"/>
    <property type="project" value="TreeGrafter"/>
</dbReference>
<dbReference type="PANTHER" id="PTHR14149">
    <property type="entry name" value="RAS GTPASE-ACTIVATING PROTEIN WITH IQ MOTIF"/>
    <property type="match status" value="1"/>
</dbReference>
<organism evidence="1">
    <name type="scientific">Castor canadensis</name>
    <name type="common">American beaver</name>
    <dbReference type="NCBI Taxonomy" id="51338"/>
    <lineage>
        <taxon>Eukaryota</taxon>
        <taxon>Metazoa</taxon>
        <taxon>Chordata</taxon>
        <taxon>Craniata</taxon>
        <taxon>Vertebrata</taxon>
        <taxon>Euteleostomi</taxon>
        <taxon>Mammalia</taxon>
        <taxon>Eutheria</taxon>
        <taxon>Euarchontoglires</taxon>
        <taxon>Glires</taxon>
        <taxon>Rodentia</taxon>
        <taxon>Castorimorpha</taxon>
        <taxon>Castoridae</taxon>
        <taxon>Castor</taxon>
    </lineage>
</organism>
<dbReference type="GO" id="GO:1903479">
    <property type="term" value="P:mitotic actomyosin contractile ring assembly actin filament organization"/>
    <property type="evidence" value="ECO:0007669"/>
    <property type="project" value="TreeGrafter"/>
</dbReference>
<name>A0A8C0XKM4_CASCN</name>